<dbReference type="PANTHER" id="PTHR12434:SF6">
    <property type="entry name" value="MEDIATOR OF RNA POLYMERASE II TRANSCRIPTION SUBUNIT 22"/>
    <property type="match status" value="1"/>
</dbReference>
<evidence type="ECO:0000256" key="2">
    <source>
        <dbReference type="ARBA" id="ARBA00005942"/>
    </source>
</evidence>
<organism evidence="6 7">
    <name type="scientific">Pyronema omphalodes (strain CBS 100304)</name>
    <name type="common">Pyronema confluens</name>
    <dbReference type="NCBI Taxonomy" id="1076935"/>
    <lineage>
        <taxon>Eukaryota</taxon>
        <taxon>Fungi</taxon>
        <taxon>Dikarya</taxon>
        <taxon>Ascomycota</taxon>
        <taxon>Pezizomycotina</taxon>
        <taxon>Pezizomycetes</taxon>
        <taxon>Pezizales</taxon>
        <taxon>Pyronemataceae</taxon>
        <taxon>Pyronema</taxon>
    </lineage>
</organism>
<sequence length="136" mass="14446">MSSDPNAGYRALQARVNTNMTTLLTRFEAIAQLAPVGNKDRTISASETFQIETHASSMIRAAEDLVALTRSMKEAWIFGQLGGGFEGGNPKADEDATIVGEIIREKARVIEKGGVEEVGEAMEGVQTETGAEGEGS</sequence>
<protein>
    <submittedName>
        <fullName evidence="6">Similar to Mediator of RNA polymerase II transcription subunit 22 acc. no. Q6C265</fullName>
    </submittedName>
</protein>
<keyword evidence="5" id="KW-0539">Nucleus</keyword>
<comment type="subcellular location">
    <subcellularLocation>
        <location evidence="1">Nucleus</location>
    </subcellularLocation>
</comment>
<name>U4KVT6_PYROM</name>
<dbReference type="PANTHER" id="PTHR12434">
    <property type="entry name" value="MEDIATOR OF RNA POLYMERASE II TRANSCRIPTION SUBUNIT 22"/>
    <property type="match status" value="1"/>
</dbReference>
<dbReference type="Gene3D" id="6.10.280.160">
    <property type="entry name" value="Mediator of RNA polymerase II transcription subunit 22"/>
    <property type="match status" value="1"/>
</dbReference>
<gene>
    <name evidence="6" type="ORF">PCON_04683</name>
</gene>
<dbReference type="Pfam" id="PF06179">
    <property type="entry name" value="Med22"/>
    <property type="match status" value="1"/>
</dbReference>
<dbReference type="Proteomes" id="UP000018144">
    <property type="component" value="Unassembled WGS sequence"/>
</dbReference>
<keyword evidence="7" id="KW-1185">Reference proteome</keyword>
<evidence type="ECO:0000313" key="6">
    <source>
        <dbReference type="EMBL" id="CCX05096.1"/>
    </source>
</evidence>
<keyword evidence="4" id="KW-0804">Transcription</keyword>
<evidence type="ECO:0000256" key="1">
    <source>
        <dbReference type="ARBA" id="ARBA00004123"/>
    </source>
</evidence>
<evidence type="ECO:0000313" key="7">
    <source>
        <dbReference type="Proteomes" id="UP000018144"/>
    </source>
</evidence>
<dbReference type="GO" id="GO:0003712">
    <property type="term" value="F:transcription coregulator activity"/>
    <property type="evidence" value="ECO:0007669"/>
    <property type="project" value="InterPro"/>
</dbReference>
<proteinExistence type="inferred from homology"/>
<dbReference type="GO" id="GO:0006357">
    <property type="term" value="P:regulation of transcription by RNA polymerase II"/>
    <property type="evidence" value="ECO:0007669"/>
    <property type="project" value="InterPro"/>
</dbReference>
<comment type="similarity">
    <text evidence="2">Belongs to the Mediator complex subunit 22 family.</text>
</comment>
<dbReference type="AlphaFoldDB" id="U4KVT6"/>
<keyword evidence="3" id="KW-0805">Transcription regulation</keyword>
<dbReference type="InterPro" id="IPR009332">
    <property type="entry name" value="Med22"/>
</dbReference>
<evidence type="ECO:0000256" key="5">
    <source>
        <dbReference type="ARBA" id="ARBA00023242"/>
    </source>
</evidence>
<evidence type="ECO:0000256" key="3">
    <source>
        <dbReference type="ARBA" id="ARBA00023015"/>
    </source>
</evidence>
<dbReference type="OrthoDB" id="203279at2759"/>
<reference evidence="6 7" key="1">
    <citation type="journal article" date="2013" name="PLoS Genet.">
        <title>The genome and development-dependent transcriptomes of Pyronema confluens: a window into fungal evolution.</title>
        <authorList>
            <person name="Traeger S."/>
            <person name="Altegoer F."/>
            <person name="Freitag M."/>
            <person name="Gabaldon T."/>
            <person name="Kempken F."/>
            <person name="Kumar A."/>
            <person name="Marcet-Houben M."/>
            <person name="Poggeler S."/>
            <person name="Stajich J.E."/>
            <person name="Nowrousian M."/>
        </authorList>
    </citation>
    <scope>NUCLEOTIDE SEQUENCE [LARGE SCALE GENOMIC DNA]</scope>
    <source>
        <strain evidence="7">CBS 100304</strain>
        <tissue evidence="6">Vegetative mycelium</tissue>
    </source>
</reference>
<dbReference type="GO" id="GO:0016592">
    <property type="term" value="C:mediator complex"/>
    <property type="evidence" value="ECO:0007669"/>
    <property type="project" value="InterPro"/>
</dbReference>
<dbReference type="EMBL" id="HF935234">
    <property type="protein sequence ID" value="CCX05096.1"/>
    <property type="molecule type" value="Genomic_DNA"/>
</dbReference>
<evidence type="ECO:0000256" key="4">
    <source>
        <dbReference type="ARBA" id="ARBA00023163"/>
    </source>
</evidence>
<accession>U4KVT6</accession>
<dbReference type="STRING" id="1076935.U4KVT6"/>
<dbReference type="eggNOG" id="ENOG502SD63">
    <property type="taxonomic scope" value="Eukaryota"/>
</dbReference>